<proteinExistence type="predicted"/>
<sequence>MADSSILKLFILSFEGGYSNKKSDRGHETMKGVTLETFRKVYGANKTASDLKKITDEQWHHIFKKYYWDACKADQINNQSVANLLVDFAYNSGVSRAVQKIQTIVGTKADGIIGNITLAAINAYKQGQWALFDKLKVSRIAFLNAIVNNDQEQSVNLHGWLRRVGNIQYGKLVCNNGKLITW</sequence>
<evidence type="ECO:0000259" key="2">
    <source>
        <dbReference type="Pfam" id="PF09374"/>
    </source>
</evidence>
<evidence type="ECO:0000313" key="3">
    <source>
        <dbReference type="EMBL" id="DAF60104.1"/>
    </source>
</evidence>
<dbReference type="EMBL" id="BK032783">
    <property type="protein sequence ID" value="DAF60104.1"/>
    <property type="molecule type" value="Genomic_DNA"/>
</dbReference>
<dbReference type="InterPro" id="IPR018537">
    <property type="entry name" value="Peptidoglycan-bd_3"/>
</dbReference>
<dbReference type="Gene3D" id="1.20.141.10">
    <property type="entry name" value="Chitosanase, subunit A, domain 1"/>
    <property type="match status" value="1"/>
</dbReference>
<evidence type="ECO:0000259" key="1">
    <source>
        <dbReference type="Pfam" id="PF05838"/>
    </source>
</evidence>
<name>A0A8S5TAE5_9CAUD</name>
<dbReference type="SUPFAM" id="SSF53955">
    <property type="entry name" value="Lysozyme-like"/>
    <property type="match status" value="1"/>
</dbReference>
<feature type="domain" description="Peptidoglycan binding" evidence="2">
    <location>
        <begin position="97"/>
        <end position="163"/>
    </location>
</feature>
<dbReference type="Pfam" id="PF09374">
    <property type="entry name" value="PG_binding_3"/>
    <property type="match status" value="1"/>
</dbReference>
<accession>A0A8S5TAE5</accession>
<dbReference type="InterPro" id="IPR023346">
    <property type="entry name" value="Lysozyme-like_dom_sf"/>
</dbReference>
<dbReference type="CDD" id="cd13926">
    <property type="entry name" value="N-acetylmuramidase_GH108"/>
    <property type="match status" value="1"/>
</dbReference>
<reference evidence="3" key="1">
    <citation type="journal article" date="2021" name="Proc. Natl. Acad. Sci. U.S.A.">
        <title>A Catalog of Tens of Thousands of Viruses from Human Metagenomes Reveals Hidden Associations with Chronic Diseases.</title>
        <authorList>
            <person name="Tisza M.J."/>
            <person name="Buck C.B."/>
        </authorList>
    </citation>
    <scope>NUCLEOTIDE SEQUENCE</scope>
    <source>
        <strain evidence="3">Ctprd3</strain>
    </source>
</reference>
<feature type="domain" description="TtsA-like Glycoside hydrolase family 108" evidence="1">
    <location>
        <begin position="10"/>
        <end position="93"/>
    </location>
</feature>
<dbReference type="InterPro" id="IPR008565">
    <property type="entry name" value="TtsA-like_GH18_dom"/>
</dbReference>
<protein>
    <submittedName>
        <fullName evidence="3">Lysozyme</fullName>
    </submittedName>
</protein>
<dbReference type="Pfam" id="PF05838">
    <property type="entry name" value="Glyco_hydro_108"/>
    <property type="match status" value="1"/>
</dbReference>
<organism evidence="3">
    <name type="scientific">Siphoviridae sp. ctprd3</name>
    <dbReference type="NCBI Taxonomy" id="2827943"/>
    <lineage>
        <taxon>Viruses</taxon>
        <taxon>Duplodnaviria</taxon>
        <taxon>Heunggongvirae</taxon>
        <taxon>Uroviricota</taxon>
        <taxon>Caudoviricetes</taxon>
    </lineage>
</organism>